<proteinExistence type="predicted"/>
<dbReference type="RefSeq" id="WP_331844829.1">
    <property type="nucleotide sequence ID" value="NZ_JAZHPZ010000001.1"/>
</dbReference>
<name>A0ABU7VLK9_9BACL</name>
<reference evidence="2 3" key="1">
    <citation type="submission" date="2024-02" db="EMBL/GenBank/DDBJ databases">
        <title>A nitrogen-fixing paenibacillus bacterium.</title>
        <authorList>
            <person name="Zhang W.L."/>
            <person name="Chen S.F."/>
        </authorList>
    </citation>
    <scope>NUCLEOTIDE SEQUENCE [LARGE SCALE GENOMIC DNA]</scope>
    <source>
        <strain evidence="2 3">M1</strain>
    </source>
</reference>
<organism evidence="2 3">
    <name type="scientific">Paenibacillus haidiansis</name>
    <dbReference type="NCBI Taxonomy" id="1574488"/>
    <lineage>
        <taxon>Bacteria</taxon>
        <taxon>Bacillati</taxon>
        <taxon>Bacillota</taxon>
        <taxon>Bacilli</taxon>
        <taxon>Bacillales</taxon>
        <taxon>Paenibacillaceae</taxon>
        <taxon>Paenibacillus</taxon>
    </lineage>
</organism>
<sequence>MSKPKEEYKGLGSGPGVDPIPEPDHPSAAATNMLEDVVDEMLNRDADKRKPKDRPAESDNNK</sequence>
<dbReference type="Proteomes" id="UP001306950">
    <property type="component" value="Unassembled WGS sequence"/>
</dbReference>
<accession>A0ABU7VLK9</accession>
<protein>
    <recommendedName>
        <fullName evidence="4">YfhD-like protein</fullName>
    </recommendedName>
</protein>
<evidence type="ECO:0000256" key="1">
    <source>
        <dbReference type="SAM" id="MobiDB-lite"/>
    </source>
</evidence>
<evidence type="ECO:0000313" key="3">
    <source>
        <dbReference type="Proteomes" id="UP001306950"/>
    </source>
</evidence>
<evidence type="ECO:0008006" key="4">
    <source>
        <dbReference type="Google" id="ProtNLM"/>
    </source>
</evidence>
<comment type="caution">
    <text evidence="2">The sequence shown here is derived from an EMBL/GenBank/DDBJ whole genome shotgun (WGS) entry which is preliminary data.</text>
</comment>
<evidence type="ECO:0000313" key="2">
    <source>
        <dbReference type="EMBL" id="MEF2964611.1"/>
    </source>
</evidence>
<feature type="region of interest" description="Disordered" evidence="1">
    <location>
        <begin position="1"/>
        <end position="62"/>
    </location>
</feature>
<dbReference type="EMBL" id="JAZHPZ010000001">
    <property type="protein sequence ID" value="MEF2964611.1"/>
    <property type="molecule type" value="Genomic_DNA"/>
</dbReference>
<gene>
    <name evidence="2" type="ORF">V3851_02110</name>
</gene>
<keyword evidence="3" id="KW-1185">Reference proteome</keyword>
<feature type="compositionally biased region" description="Basic and acidic residues" evidence="1">
    <location>
        <begin position="41"/>
        <end position="62"/>
    </location>
</feature>